<dbReference type="RefSeq" id="WP_192818583.1">
    <property type="nucleotide sequence ID" value="NZ_CP062310.1"/>
</dbReference>
<sequence>MKAPGHEAALALLASVALGIALVLYYQPTVYASPSFLPLDSRVTLFKTLNSTDMLLVLSLPPYAQLEKTRLGCIANASSVEATAPGLSLEVRREGGLYCIYASAVNPTPQFTSVEVRVHAALLQGQTEQLPAALLVAVAAVGAASYLSLTEKGRDIVFRVASVPVAYALVNRENALRNARRRLIYEYVRRNPGVGPRAISRGLGISFGEVQWHLSVLERVGLVARASLVKRALYYPAETPLHEWLPSFARRELGIRVRPEHVQRNEYRIRVLLAKGCTVAELKALLASTS</sequence>
<dbReference type="GeneID" id="59149748"/>
<dbReference type="InterPro" id="IPR056504">
    <property type="entry name" value="HTH_HVO_0163_N"/>
</dbReference>
<gene>
    <name evidence="2" type="ORF">IG193_07590</name>
</gene>
<dbReference type="SUPFAM" id="SSF46785">
    <property type="entry name" value="Winged helix' DNA-binding domain"/>
    <property type="match status" value="1"/>
</dbReference>
<dbReference type="EMBL" id="CP062310">
    <property type="protein sequence ID" value="QOJ78611.1"/>
    <property type="molecule type" value="Genomic_DNA"/>
</dbReference>
<evidence type="ECO:0000259" key="1">
    <source>
        <dbReference type="Pfam" id="PF24266"/>
    </source>
</evidence>
<dbReference type="Pfam" id="PF24266">
    <property type="entry name" value="HTH_HVO_0163_N"/>
    <property type="match status" value="1"/>
</dbReference>
<dbReference type="Proteomes" id="UP000594121">
    <property type="component" value="Chromosome"/>
</dbReference>
<dbReference type="InParanoid" id="A0A7L9FG67"/>
<evidence type="ECO:0000313" key="2">
    <source>
        <dbReference type="EMBL" id="QOJ78611.1"/>
    </source>
</evidence>
<dbReference type="AlphaFoldDB" id="A0A7L9FG67"/>
<accession>A0A7L9FG67</accession>
<proteinExistence type="predicted"/>
<evidence type="ECO:0000313" key="3">
    <source>
        <dbReference type="Proteomes" id="UP000594121"/>
    </source>
</evidence>
<feature type="domain" description="HVO-0163 N-terminal HTH" evidence="1">
    <location>
        <begin position="180"/>
        <end position="239"/>
    </location>
</feature>
<keyword evidence="3" id="KW-1185">Reference proteome</keyword>
<name>A0A7L9FG67_9CREN</name>
<dbReference type="InterPro" id="IPR036390">
    <property type="entry name" value="WH_DNA-bd_sf"/>
</dbReference>
<dbReference type="InterPro" id="IPR036388">
    <property type="entry name" value="WH-like_DNA-bd_sf"/>
</dbReference>
<dbReference type="PANTHER" id="PTHR36216:SF1">
    <property type="entry name" value="HTH ARSR-TYPE DOMAIN-CONTAINING PROTEIN"/>
    <property type="match status" value="1"/>
</dbReference>
<organism evidence="2 3">
    <name type="scientific">Infirmifilum lucidum</name>
    <dbReference type="NCBI Taxonomy" id="2776706"/>
    <lineage>
        <taxon>Archaea</taxon>
        <taxon>Thermoproteota</taxon>
        <taxon>Thermoprotei</taxon>
        <taxon>Thermofilales</taxon>
        <taxon>Thermofilaceae</taxon>
        <taxon>Infirmifilum</taxon>
    </lineage>
</organism>
<dbReference type="Gene3D" id="1.10.10.10">
    <property type="entry name" value="Winged helix-like DNA-binding domain superfamily/Winged helix DNA-binding domain"/>
    <property type="match status" value="1"/>
</dbReference>
<dbReference type="KEGG" id="thel:IG193_07590"/>
<dbReference type="PANTHER" id="PTHR36216">
    <property type="entry name" value="TRANSCRIPTIONAL REGULATOR, TRMB"/>
    <property type="match status" value="1"/>
</dbReference>
<dbReference type="CDD" id="cd00090">
    <property type="entry name" value="HTH_ARSR"/>
    <property type="match status" value="1"/>
</dbReference>
<reference evidence="2 3" key="1">
    <citation type="submission" date="2020-10" db="EMBL/GenBank/DDBJ databases">
        <title>Thermofilum lucidum 3507LT sp. nov. a novel member of Thermofilaceae family isolated from Chile hot spring, and proposal of description order Thermofilales.</title>
        <authorList>
            <person name="Zayulina K.S."/>
            <person name="Elcheninov A.G."/>
            <person name="Toshchakov S.V."/>
            <person name="Kublanov I.V."/>
        </authorList>
    </citation>
    <scope>NUCLEOTIDE SEQUENCE [LARGE SCALE GENOMIC DNA]</scope>
    <source>
        <strain evidence="2 3">3507LT</strain>
    </source>
</reference>
<protein>
    <submittedName>
        <fullName evidence="2">Winged helix-turn-helix transcriptional regulator</fullName>
    </submittedName>
</protein>
<dbReference type="InterPro" id="IPR011991">
    <property type="entry name" value="ArsR-like_HTH"/>
</dbReference>